<dbReference type="OMA" id="HIDLAQC"/>
<dbReference type="InterPro" id="IPR046848">
    <property type="entry name" value="E_motif"/>
</dbReference>
<dbReference type="FunFam" id="1.25.40.10:FF:000393">
    <property type="entry name" value="Pentatricopeptide repeat-containing protein At1g20230"/>
    <property type="match status" value="1"/>
</dbReference>
<dbReference type="Pfam" id="PF12854">
    <property type="entry name" value="PPR_1"/>
    <property type="match status" value="1"/>
</dbReference>
<evidence type="ECO:0000313" key="6">
    <source>
        <dbReference type="EnsemblPlants" id="Ma03_p32220.1"/>
    </source>
</evidence>
<dbReference type="EnsemblPlants" id="Ma03_t32220.2">
    <property type="protein sequence ID" value="Ma03_p32220.2"/>
    <property type="gene ID" value="Ma03_g32220"/>
</dbReference>
<evidence type="ECO:0000313" key="7">
    <source>
        <dbReference type="Proteomes" id="UP000012960"/>
    </source>
</evidence>
<dbReference type="FunCoup" id="A0A804IIQ0">
    <property type="interactions" value="3"/>
</dbReference>
<dbReference type="Pfam" id="PF01535">
    <property type="entry name" value="PPR"/>
    <property type="match status" value="4"/>
</dbReference>
<dbReference type="PROSITE" id="PS51375">
    <property type="entry name" value="PPR"/>
    <property type="match status" value="7"/>
</dbReference>
<dbReference type="FunFam" id="1.25.40.10:FF:000280">
    <property type="entry name" value="Pentatricopeptide repeat-containing protein"/>
    <property type="match status" value="1"/>
</dbReference>
<dbReference type="InParanoid" id="A0A804IIQ0"/>
<feature type="repeat" description="PPR" evidence="3">
    <location>
        <begin position="64"/>
        <end position="98"/>
    </location>
</feature>
<sequence length="736" mass="83133">MRLQWPNPSSLKQATQLHARLIVAGALVHPVSTTLLLKCLTGFSDRSADLSYALSFFFQIPDPSAFQWNTIIRTCSRNHRPRESLHLYHQMRRKDVPPDAYTFQFLFKSCGLSAFVLEGQMVHGVSVKLFPERYGHIANSLVHMYIEFGWIDDAMRAFVPIVQKDVVSWTTIIGGLVKFGSVDEARKLFDKMPVRNVVSWTSMIAGYAKAGRAEEAVQLFKEMLSDDVTPDTVAMAAVLSACARLRDLKLGKWIHQLVIEKRIGISSNLAVALIDMYAKGGDIKSAYQIFDSMDHKIVPAWNAIIDGYCKMGDIDIGRSLFEQMDSPDIISFNSMLTGYIQSSRLKEALLLFAKLQMSGLRPDKFTLVGLLTACANLGVLSKGKVLHAYVEQGLVKRDVFLGTALLDMYAKCGKMDQAMLVFNRMEERDAQTWTVIISGLAMNGMGKHALEHFCLMKNKGLRPNAVAYVSVLTACSHSGLLEEGHMFFDEMSSLYSIKPEIEHYGCMVDLLGRRGRLQEAIELIETMPMEPNAVIWGSMLSACRLYKNTELAEKATKHLLELEPQEDAVYVQLYNIYIDNKRWADACKIRCLMEERGVKKTAGYSSITVGGQVHKFIAGDQMHPDIMEIQSMIGEMTERLKLAGYSPITEQISVEMDEEEKEQALFTHSEKMAIAFGIMKLPSNLPIHVLKNLRVCEDCHSAIKLISKIWNRYIVVRDRSRFHHFRDAHCSCNDFW</sequence>
<evidence type="ECO:0000259" key="4">
    <source>
        <dbReference type="Pfam" id="PF14432"/>
    </source>
</evidence>
<organism evidence="6 7">
    <name type="scientific">Musa acuminata subsp. malaccensis</name>
    <name type="common">Wild banana</name>
    <name type="synonym">Musa malaccensis</name>
    <dbReference type="NCBI Taxonomy" id="214687"/>
    <lineage>
        <taxon>Eukaryota</taxon>
        <taxon>Viridiplantae</taxon>
        <taxon>Streptophyta</taxon>
        <taxon>Embryophyta</taxon>
        <taxon>Tracheophyta</taxon>
        <taxon>Spermatophyta</taxon>
        <taxon>Magnoliopsida</taxon>
        <taxon>Liliopsida</taxon>
        <taxon>Zingiberales</taxon>
        <taxon>Musaceae</taxon>
        <taxon>Musa</taxon>
    </lineage>
</organism>
<feature type="repeat" description="PPR" evidence="3">
    <location>
        <begin position="165"/>
        <end position="195"/>
    </location>
</feature>
<feature type="domain" description="DYW" evidence="4">
    <location>
        <begin position="644"/>
        <end position="736"/>
    </location>
</feature>
<dbReference type="Pfam" id="PF14432">
    <property type="entry name" value="DYW_deaminase"/>
    <property type="match status" value="1"/>
</dbReference>
<gene>
    <name evidence="5" type="ORF">GSMUA_186520.1</name>
</gene>
<name>A0A804IIQ0_MUSAM</name>
<dbReference type="EnsemblPlants" id="Ma03_t32220.1">
    <property type="protein sequence ID" value="Ma03_p32220.1"/>
    <property type="gene ID" value="Ma03_g32220"/>
</dbReference>
<dbReference type="InterPro" id="IPR011990">
    <property type="entry name" value="TPR-like_helical_dom_sf"/>
</dbReference>
<dbReference type="InterPro" id="IPR046960">
    <property type="entry name" value="PPR_At4g14850-like_plant"/>
</dbReference>
<dbReference type="PANTHER" id="PTHR47926">
    <property type="entry name" value="PENTATRICOPEPTIDE REPEAT-CONTAINING PROTEIN"/>
    <property type="match status" value="1"/>
</dbReference>
<evidence type="ECO:0000256" key="3">
    <source>
        <dbReference type="PROSITE-ProRule" id="PRU00708"/>
    </source>
</evidence>
<dbReference type="Pfam" id="PF13041">
    <property type="entry name" value="PPR_2"/>
    <property type="match status" value="4"/>
</dbReference>
<dbReference type="AlphaFoldDB" id="A0A804IIQ0"/>
<dbReference type="InterPro" id="IPR032867">
    <property type="entry name" value="DYW_dom"/>
</dbReference>
<feature type="repeat" description="PPR" evidence="3">
    <location>
        <begin position="429"/>
        <end position="463"/>
    </location>
</feature>
<dbReference type="Proteomes" id="UP000012960">
    <property type="component" value="Unplaced"/>
</dbReference>
<dbReference type="Gramene" id="Ma03_t32220.1">
    <property type="protein sequence ID" value="Ma03_p32220.1"/>
    <property type="gene ID" value="Ma03_g32220"/>
</dbReference>
<keyword evidence="1" id="KW-0677">Repeat</keyword>
<evidence type="ECO:0000313" key="5">
    <source>
        <dbReference type="EMBL" id="CAG1851914.1"/>
    </source>
</evidence>
<dbReference type="GO" id="GO:0009451">
    <property type="term" value="P:RNA modification"/>
    <property type="evidence" value="ECO:0007669"/>
    <property type="project" value="InterPro"/>
</dbReference>
<dbReference type="GO" id="GO:0008270">
    <property type="term" value="F:zinc ion binding"/>
    <property type="evidence" value="ECO:0007669"/>
    <property type="project" value="InterPro"/>
</dbReference>
<dbReference type="OrthoDB" id="185373at2759"/>
<feature type="repeat" description="PPR" evidence="3">
    <location>
        <begin position="398"/>
        <end position="428"/>
    </location>
</feature>
<evidence type="ECO:0000256" key="2">
    <source>
        <dbReference type="ARBA" id="ARBA00061659"/>
    </source>
</evidence>
<dbReference type="FunFam" id="1.25.40.10:FF:000031">
    <property type="entry name" value="Pentatricopeptide repeat-containing protein mitochondrial"/>
    <property type="match status" value="1"/>
</dbReference>
<dbReference type="Pfam" id="PF20431">
    <property type="entry name" value="E_motif"/>
    <property type="match status" value="1"/>
</dbReference>
<dbReference type="PANTHER" id="PTHR47926:SF358">
    <property type="entry name" value="PENTATRICOPEPTIDE REPEAT-CONTAINING PROTEIN-RELATED"/>
    <property type="match status" value="1"/>
</dbReference>
<dbReference type="InterPro" id="IPR002885">
    <property type="entry name" value="PPR_rpt"/>
</dbReference>
<proteinExistence type="inferred from homology"/>
<feature type="repeat" description="PPR" evidence="3">
    <location>
        <begin position="196"/>
        <end position="230"/>
    </location>
</feature>
<feature type="repeat" description="PPR" evidence="3">
    <location>
        <begin position="328"/>
        <end position="362"/>
    </location>
</feature>
<reference evidence="5" key="1">
    <citation type="submission" date="2021-03" db="EMBL/GenBank/DDBJ databases">
        <authorList>
            <consortium name="Genoscope - CEA"/>
            <person name="William W."/>
        </authorList>
    </citation>
    <scope>NUCLEOTIDE SEQUENCE</scope>
    <source>
        <strain evidence="5">Doubled-haploid Pahang</strain>
    </source>
</reference>
<evidence type="ECO:0000256" key="1">
    <source>
        <dbReference type="ARBA" id="ARBA00022737"/>
    </source>
</evidence>
<dbReference type="Gene3D" id="1.25.40.10">
    <property type="entry name" value="Tetratricopeptide repeat domain"/>
    <property type="match status" value="6"/>
</dbReference>
<comment type="similarity">
    <text evidence="2">Belongs to the PPR family. PCMP-E subfamily.</text>
</comment>
<dbReference type="Gramene" id="Ma03_t32220.2">
    <property type="protein sequence ID" value="Ma03_p32220.2"/>
    <property type="gene ID" value="Ma03_g32220"/>
</dbReference>
<dbReference type="FunFam" id="1.25.40.10:FF:000441">
    <property type="entry name" value="Pentatricopeptide repeat-containing protein mitochondrial"/>
    <property type="match status" value="1"/>
</dbReference>
<keyword evidence="7" id="KW-1185">Reference proteome</keyword>
<accession>A0A804IIQ0</accession>
<dbReference type="NCBIfam" id="TIGR00756">
    <property type="entry name" value="PPR"/>
    <property type="match status" value="7"/>
</dbReference>
<dbReference type="GO" id="GO:0003723">
    <property type="term" value="F:RNA binding"/>
    <property type="evidence" value="ECO:0007669"/>
    <property type="project" value="InterPro"/>
</dbReference>
<feature type="repeat" description="PPR" evidence="3">
    <location>
        <begin position="297"/>
        <end position="327"/>
    </location>
</feature>
<protein>
    <submittedName>
        <fullName evidence="5">(wild Malaysian banana) hypothetical protein</fullName>
    </submittedName>
</protein>
<dbReference type="EMBL" id="HG996468">
    <property type="protein sequence ID" value="CAG1851914.1"/>
    <property type="molecule type" value="Genomic_DNA"/>
</dbReference>
<dbReference type="SUPFAM" id="SSF48452">
    <property type="entry name" value="TPR-like"/>
    <property type="match status" value="2"/>
</dbReference>
<reference evidence="6" key="2">
    <citation type="submission" date="2021-05" db="UniProtKB">
        <authorList>
            <consortium name="EnsemblPlants"/>
        </authorList>
    </citation>
    <scope>IDENTIFICATION</scope>
    <source>
        <strain evidence="6">subsp. malaccensis</strain>
    </source>
</reference>